<dbReference type="AlphaFoldDB" id="A0AAV5VFF5"/>
<gene>
    <name evidence="2" type="ORF">PFISCL1PPCAC_8471</name>
</gene>
<sequence>LEKISPSIFNNAWNLLRNLQHAKICTKVCCHEVNCSKFKRANRHLIICANKSHRICNISKLLLAHGRKEHAAQRDDMCPMCKQTALIHRIHPGKSPKNYEKKEENKSKKDQLLELQRKLQQKLQKVVNDLQQLQQDEPECSSKAADTMANNENKKPIEKQAKTVVSDHAYAETSPEHGSAIDEVEEVDADEEEDAINSDEEKMKDEEVEEENQQDTSNVSLASGKEDQDEADDKVERDSDEEREGNQNANANESDAPEEDGADENE</sequence>
<feature type="compositionally biased region" description="Acidic residues" evidence="1">
    <location>
        <begin position="227"/>
        <end position="243"/>
    </location>
</feature>
<evidence type="ECO:0000256" key="1">
    <source>
        <dbReference type="SAM" id="MobiDB-lite"/>
    </source>
</evidence>
<accession>A0AAV5VFF5</accession>
<organism evidence="2 3">
    <name type="scientific">Pristionchus fissidentatus</name>
    <dbReference type="NCBI Taxonomy" id="1538716"/>
    <lineage>
        <taxon>Eukaryota</taxon>
        <taxon>Metazoa</taxon>
        <taxon>Ecdysozoa</taxon>
        <taxon>Nematoda</taxon>
        <taxon>Chromadorea</taxon>
        <taxon>Rhabditida</taxon>
        <taxon>Rhabditina</taxon>
        <taxon>Diplogasteromorpha</taxon>
        <taxon>Diplogasteroidea</taxon>
        <taxon>Neodiplogasteridae</taxon>
        <taxon>Pristionchus</taxon>
    </lineage>
</organism>
<evidence type="ECO:0000313" key="2">
    <source>
        <dbReference type="EMBL" id="GMT17174.1"/>
    </source>
</evidence>
<keyword evidence="3" id="KW-1185">Reference proteome</keyword>
<comment type="caution">
    <text evidence="2">The sequence shown here is derived from an EMBL/GenBank/DDBJ whole genome shotgun (WGS) entry which is preliminary data.</text>
</comment>
<feature type="compositionally biased region" description="Basic and acidic residues" evidence="1">
    <location>
        <begin position="152"/>
        <end position="161"/>
    </location>
</feature>
<feature type="non-terminal residue" evidence="2">
    <location>
        <position position="266"/>
    </location>
</feature>
<dbReference type="EMBL" id="BTSY01000003">
    <property type="protein sequence ID" value="GMT17174.1"/>
    <property type="molecule type" value="Genomic_DNA"/>
</dbReference>
<name>A0AAV5VFF5_9BILA</name>
<proteinExistence type="predicted"/>
<evidence type="ECO:0008006" key="4">
    <source>
        <dbReference type="Google" id="ProtNLM"/>
    </source>
</evidence>
<evidence type="ECO:0000313" key="3">
    <source>
        <dbReference type="Proteomes" id="UP001432322"/>
    </source>
</evidence>
<feature type="non-terminal residue" evidence="2">
    <location>
        <position position="1"/>
    </location>
</feature>
<dbReference type="Proteomes" id="UP001432322">
    <property type="component" value="Unassembled WGS sequence"/>
</dbReference>
<feature type="compositionally biased region" description="Acidic residues" evidence="1">
    <location>
        <begin position="182"/>
        <end position="198"/>
    </location>
</feature>
<feature type="region of interest" description="Disordered" evidence="1">
    <location>
        <begin position="134"/>
        <end position="266"/>
    </location>
</feature>
<protein>
    <recommendedName>
        <fullName evidence="4">TAZ-type domain-containing protein</fullName>
    </recommendedName>
</protein>
<reference evidence="2" key="1">
    <citation type="submission" date="2023-10" db="EMBL/GenBank/DDBJ databases">
        <title>Genome assembly of Pristionchus species.</title>
        <authorList>
            <person name="Yoshida K."/>
            <person name="Sommer R.J."/>
        </authorList>
    </citation>
    <scope>NUCLEOTIDE SEQUENCE</scope>
    <source>
        <strain evidence="2">RS5133</strain>
    </source>
</reference>
<feature type="compositionally biased region" description="Acidic residues" evidence="1">
    <location>
        <begin position="255"/>
        <end position="266"/>
    </location>
</feature>